<dbReference type="InterPro" id="IPR050565">
    <property type="entry name" value="LYPA1-2/EST-like"/>
</dbReference>
<evidence type="ECO:0000256" key="1">
    <source>
        <dbReference type="ARBA" id="ARBA00006499"/>
    </source>
</evidence>
<dbReference type="InterPro" id="IPR003140">
    <property type="entry name" value="PLipase/COase/thioEstase"/>
</dbReference>
<dbReference type="PANTHER" id="PTHR10655:SF17">
    <property type="entry name" value="LYSOPHOSPHOLIPASE-LIKE PROTEIN 1"/>
    <property type="match status" value="1"/>
</dbReference>
<name>A0A2P1P7N3_9RICK</name>
<feature type="domain" description="Phospholipase/carboxylesterase/thioesterase" evidence="3">
    <location>
        <begin position="17"/>
        <end position="222"/>
    </location>
</feature>
<keyword evidence="5" id="KW-1185">Reference proteome</keyword>
<dbReference type="GO" id="GO:0016787">
    <property type="term" value="F:hydrolase activity"/>
    <property type="evidence" value="ECO:0007669"/>
    <property type="project" value="UniProtKB-KW"/>
</dbReference>
<dbReference type="AlphaFoldDB" id="A0A2P1P7N3"/>
<keyword evidence="2" id="KW-0378">Hydrolase</keyword>
<evidence type="ECO:0000313" key="4">
    <source>
        <dbReference type="EMBL" id="AVP87279.1"/>
    </source>
</evidence>
<comment type="similarity">
    <text evidence="1">Belongs to the AB hydrolase superfamily. AB hydrolase 2 family.</text>
</comment>
<gene>
    <name evidence="4" type="ORF">phytr_3250</name>
</gene>
<organism evidence="4 5">
    <name type="scientific">Candidatus Phycorickettsia trachydisci</name>
    <dbReference type="NCBI Taxonomy" id="2115978"/>
    <lineage>
        <taxon>Bacteria</taxon>
        <taxon>Pseudomonadati</taxon>
        <taxon>Pseudomonadota</taxon>
        <taxon>Alphaproteobacteria</taxon>
        <taxon>Rickettsiales</taxon>
        <taxon>Rickettsiaceae</taxon>
        <taxon>Candidatus Phycorickettsia</taxon>
    </lineage>
</organism>
<dbReference type="Proteomes" id="UP000241762">
    <property type="component" value="Chromosome"/>
</dbReference>
<evidence type="ECO:0000256" key="2">
    <source>
        <dbReference type="ARBA" id="ARBA00022801"/>
    </source>
</evidence>
<evidence type="ECO:0000313" key="5">
    <source>
        <dbReference type="Proteomes" id="UP000241762"/>
    </source>
</evidence>
<dbReference type="KEGG" id="ptc:phytr_3250"/>
<evidence type="ECO:0000259" key="3">
    <source>
        <dbReference type="Pfam" id="PF02230"/>
    </source>
</evidence>
<dbReference type="Pfam" id="PF02230">
    <property type="entry name" value="Abhydrolase_2"/>
    <property type="match status" value="1"/>
</dbReference>
<reference evidence="4 5" key="1">
    <citation type="submission" date="2018-03" db="EMBL/GenBank/DDBJ databases">
        <title>A gene transfer event suggests a long-term partnership between eustigmatophyte algae and a novel lineage of endosymbiotic bacteria.</title>
        <authorList>
            <person name="Yurchenko T."/>
            <person name="Sevcikova T."/>
            <person name="Pribyl P."/>
            <person name="El Karkouri K."/>
            <person name="Klimes V."/>
            <person name="Amaral R."/>
            <person name="Zbrankova V."/>
            <person name="Kim E."/>
            <person name="Raoult D."/>
            <person name="Santos L.M.A."/>
            <person name="Elias M."/>
        </authorList>
    </citation>
    <scope>NUCLEOTIDE SEQUENCE [LARGE SCALE GENOMIC DNA]</scope>
    <source>
        <strain evidence="4">CCALA 838</strain>
    </source>
</reference>
<protein>
    <submittedName>
        <fullName evidence="4">Serine esterase</fullName>
    </submittedName>
</protein>
<accession>A0A2P1P7N3</accession>
<sequence>MYLKRLAKSKFMNLTFEEVLPLRGPAKNLVVMLHGVGSNAKDLISIAPYMRQSLEHTYFISLNAPNKYDMAPFGYQWFSLKNRELSVLQQGLADAVPGVVKFLDAKTKDLGLKFEDVFLIGFSQGSMVSTHLAMSMNKKLAGVIGMSGSIIPRPVFEGNNQTPICLMHGTDDEVISADAMYRGEKYLGGLGFDVQAHVIPFLGHSIDVKCIKIAVNFIKNHHAG</sequence>
<dbReference type="PANTHER" id="PTHR10655">
    <property type="entry name" value="LYSOPHOSPHOLIPASE-RELATED"/>
    <property type="match status" value="1"/>
</dbReference>
<dbReference type="EMBL" id="CP027845">
    <property type="protein sequence ID" value="AVP87279.1"/>
    <property type="molecule type" value="Genomic_DNA"/>
</dbReference>
<dbReference type="Gene3D" id="3.40.50.1820">
    <property type="entry name" value="alpha/beta hydrolase"/>
    <property type="match status" value="1"/>
</dbReference>
<proteinExistence type="inferred from homology"/>
<dbReference type="InterPro" id="IPR029058">
    <property type="entry name" value="AB_hydrolase_fold"/>
</dbReference>
<dbReference type="SUPFAM" id="SSF53474">
    <property type="entry name" value="alpha/beta-Hydrolases"/>
    <property type="match status" value="1"/>
</dbReference>